<evidence type="ECO:0000256" key="4">
    <source>
        <dbReference type="ARBA" id="ARBA00022840"/>
    </source>
</evidence>
<feature type="transmembrane region" description="Helical" evidence="8">
    <location>
        <begin position="137"/>
        <end position="154"/>
    </location>
</feature>
<evidence type="ECO:0000256" key="6">
    <source>
        <dbReference type="ARBA" id="ARBA00023136"/>
    </source>
</evidence>
<comment type="subcellular location">
    <subcellularLocation>
        <location evidence="1">Cell membrane</location>
        <topology evidence="1">Multi-pass membrane protein</topology>
    </subcellularLocation>
</comment>
<dbReference type="Gene3D" id="1.20.1560.10">
    <property type="entry name" value="ABC transporter type 1, transmembrane domain"/>
    <property type="match status" value="1"/>
</dbReference>
<dbReference type="GO" id="GO:0034040">
    <property type="term" value="F:ATPase-coupled lipid transmembrane transporter activity"/>
    <property type="evidence" value="ECO:0007669"/>
    <property type="project" value="TreeGrafter"/>
</dbReference>
<accession>A0A2T6AV56</accession>
<evidence type="ECO:0000256" key="3">
    <source>
        <dbReference type="ARBA" id="ARBA00022741"/>
    </source>
</evidence>
<feature type="compositionally biased region" description="Low complexity" evidence="7">
    <location>
        <begin position="323"/>
        <end position="338"/>
    </location>
</feature>
<feature type="domain" description="ABC transmembrane type-1" evidence="10">
    <location>
        <begin position="23"/>
        <end position="310"/>
    </location>
</feature>
<sequence>MQPDSRSGMLAQAMAPERRRLRLAAAISAGAALVWPVQAALLAWSIGRLVADLPVPPLPVALGFVWLGLLRMALGLWAERLVQWAAETIISGLRDRILCAEAARATETAFGGPGSVAALAGEKLAMLAPWLLRYGPARARVAIVPPILLVLSFGQSWAAGLILLITGPLIPLFMALVGMAAKEASARQLAGIGTLNDLLVERLSALADIRLLGAGPQVAEGFASEAATLRQRSMAVLRLAFLSSTVLELFAAIGVAMMAVYVGFSLLGLLDFGTWGTPLTPAQGMFLLLLAPEFYQPLRDLAAAWHDRAAADALRDELDQWQAAPGPDRPGAGGRAEPLPGPADLSLTGCHLPSGACLPDIRIAAGEAVALVGPSGAGKTSALRLMAGLATAAPGEVHVAGGQKLDAATADGWHARIGWMPQRVHFPGATLDASLRLGREGDLGAAMEAAAAGHLTPRLRTRPGETGGGLSGGEARRLSLARALLTTPDVILADEPTADLDTETARAVTEGLLSQRARGATLVIATHDPALAARMDRIIHIGGAT</sequence>
<protein>
    <submittedName>
        <fullName evidence="11">ATP-binding cassette subfamily C protein CydD</fullName>
    </submittedName>
</protein>
<evidence type="ECO:0000259" key="10">
    <source>
        <dbReference type="PROSITE" id="PS50929"/>
    </source>
</evidence>
<dbReference type="EMBL" id="QBKP01000012">
    <property type="protein sequence ID" value="PTX47626.1"/>
    <property type="molecule type" value="Genomic_DNA"/>
</dbReference>
<organism evidence="11 12">
    <name type="scientific">Gemmobacter caeni</name>
    <dbReference type="NCBI Taxonomy" id="589035"/>
    <lineage>
        <taxon>Bacteria</taxon>
        <taxon>Pseudomonadati</taxon>
        <taxon>Pseudomonadota</taxon>
        <taxon>Alphaproteobacteria</taxon>
        <taxon>Rhodobacterales</taxon>
        <taxon>Paracoccaceae</taxon>
        <taxon>Gemmobacter</taxon>
    </lineage>
</organism>
<dbReference type="SUPFAM" id="SSF90123">
    <property type="entry name" value="ABC transporter transmembrane region"/>
    <property type="match status" value="1"/>
</dbReference>
<keyword evidence="5 8" id="KW-1133">Transmembrane helix</keyword>
<comment type="caution">
    <text evidence="11">The sequence shown here is derived from an EMBL/GenBank/DDBJ whole genome shotgun (WGS) entry which is preliminary data.</text>
</comment>
<dbReference type="GO" id="GO:0016887">
    <property type="term" value="F:ATP hydrolysis activity"/>
    <property type="evidence" value="ECO:0007669"/>
    <property type="project" value="InterPro"/>
</dbReference>
<dbReference type="InterPro" id="IPR036640">
    <property type="entry name" value="ABC1_TM_sf"/>
</dbReference>
<dbReference type="Pfam" id="PF00664">
    <property type="entry name" value="ABC_membrane"/>
    <property type="match status" value="1"/>
</dbReference>
<dbReference type="InterPro" id="IPR003593">
    <property type="entry name" value="AAA+_ATPase"/>
</dbReference>
<dbReference type="PROSITE" id="PS50929">
    <property type="entry name" value="ABC_TM1F"/>
    <property type="match status" value="1"/>
</dbReference>
<dbReference type="PANTHER" id="PTHR24221:SF261">
    <property type="entry name" value="GLUTATHIONE_L-CYSTEINE TRANSPORT SYSTEM ATP-BINDING_PERMEASE PROTEIN CYDD"/>
    <property type="match status" value="1"/>
</dbReference>
<evidence type="ECO:0000256" key="2">
    <source>
        <dbReference type="ARBA" id="ARBA00022692"/>
    </source>
</evidence>
<reference evidence="11 12" key="1">
    <citation type="submission" date="2018-04" db="EMBL/GenBank/DDBJ databases">
        <title>Genomic Encyclopedia of Archaeal and Bacterial Type Strains, Phase II (KMG-II): from individual species to whole genera.</title>
        <authorList>
            <person name="Goeker M."/>
        </authorList>
    </citation>
    <scope>NUCLEOTIDE SEQUENCE [LARGE SCALE GENOMIC DNA]</scope>
    <source>
        <strain evidence="11 12">DSM 21823</strain>
    </source>
</reference>
<feature type="transmembrane region" description="Helical" evidence="8">
    <location>
        <begin position="239"/>
        <end position="266"/>
    </location>
</feature>
<dbReference type="AlphaFoldDB" id="A0A2T6AV56"/>
<dbReference type="InterPro" id="IPR017871">
    <property type="entry name" value="ABC_transporter-like_CS"/>
</dbReference>
<keyword evidence="12" id="KW-1185">Reference proteome</keyword>
<dbReference type="PROSITE" id="PS00211">
    <property type="entry name" value="ABC_TRANSPORTER_1"/>
    <property type="match status" value="1"/>
</dbReference>
<dbReference type="InterPro" id="IPR027417">
    <property type="entry name" value="P-loop_NTPase"/>
</dbReference>
<dbReference type="Gene3D" id="3.40.50.300">
    <property type="entry name" value="P-loop containing nucleotide triphosphate hydrolases"/>
    <property type="match status" value="1"/>
</dbReference>
<dbReference type="InterPro" id="IPR039421">
    <property type="entry name" value="Type_1_exporter"/>
</dbReference>
<dbReference type="SMART" id="SM00382">
    <property type="entry name" value="AAA"/>
    <property type="match status" value="1"/>
</dbReference>
<keyword evidence="6 8" id="KW-0472">Membrane</keyword>
<dbReference type="GO" id="GO:0005886">
    <property type="term" value="C:plasma membrane"/>
    <property type="evidence" value="ECO:0007669"/>
    <property type="project" value="UniProtKB-SubCell"/>
</dbReference>
<dbReference type="GO" id="GO:0140359">
    <property type="term" value="F:ABC-type transporter activity"/>
    <property type="evidence" value="ECO:0007669"/>
    <property type="project" value="InterPro"/>
</dbReference>
<evidence type="ECO:0000256" key="1">
    <source>
        <dbReference type="ARBA" id="ARBA00004651"/>
    </source>
</evidence>
<evidence type="ECO:0000256" key="8">
    <source>
        <dbReference type="SAM" id="Phobius"/>
    </source>
</evidence>
<dbReference type="OrthoDB" id="9806127at2"/>
<dbReference type="GO" id="GO:0005524">
    <property type="term" value="F:ATP binding"/>
    <property type="evidence" value="ECO:0007669"/>
    <property type="project" value="UniProtKB-KW"/>
</dbReference>
<dbReference type="Proteomes" id="UP000244224">
    <property type="component" value="Unassembled WGS sequence"/>
</dbReference>
<proteinExistence type="predicted"/>
<dbReference type="CDD" id="cd18584">
    <property type="entry name" value="ABC_6TM_AarD_CydD"/>
    <property type="match status" value="1"/>
</dbReference>
<feature type="region of interest" description="Disordered" evidence="7">
    <location>
        <begin position="321"/>
        <end position="340"/>
    </location>
</feature>
<evidence type="ECO:0000259" key="9">
    <source>
        <dbReference type="PROSITE" id="PS50893"/>
    </source>
</evidence>
<name>A0A2T6AV56_9RHOB</name>
<dbReference type="Pfam" id="PF00005">
    <property type="entry name" value="ABC_tran"/>
    <property type="match status" value="1"/>
</dbReference>
<feature type="transmembrane region" description="Helical" evidence="8">
    <location>
        <begin position="55"/>
        <end position="74"/>
    </location>
</feature>
<feature type="transmembrane region" description="Helical" evidence="8">
    <location>
        <begin position="160"/>
        <end position="181"/>
    </location>
</feature>
<keyword evidence="3" id="KW-0547">Nucleotide-binding</keyword>
<dbReference type="InterPro" id="IPR011527">
    <property type="entry name" value="ABC1_TM_dom"/>
</dbReference>
<gene>
    <name evidence="11" type="ORF">C8N34_112115</name>
</gene>
<dbReference type="InterPro" id="IPR003439">
    <property type="entry name" value="ABC_transporter-like_ATP-bd"/>
</dbReference>
<dbReference type="PANTHER" id="PTHR24221">
    <property type="entry name" value="ATP-BINDING CASSETTE SUB-FAMILY B"/>
    <property type="match status" value="1"/>
</dbReference>
<evidence type="ECO:0000256" key="5">
    <source>
        <dbReference type="ARBA" id="ARBA00022989"/>
    </source>
</evidence>
<dbReference type="SUPFAM" id="SSF52540">
    <property type="entry name" value="P-loop containing nucleoside triphosphate hydrolases"/>
    <property type="match status" value="1"/>
</dbReference>
<feature type="domain" description="ABC transporter" evidence="9">
    <location>
        <begin position="340"/>
        <end position="545"/>
    </location>
</feature>
<evidence type="ECO:0000256" key="7">
    <source>
        <dbReference type="SAM" id="MobiDB-lite"/>
    </source>
</evidence>
<evidence type="ECO:0000313" key="12">
    <source>
        <dbReference type="Proteomes" id="UP000244224"/>
    </source>
</evidence>
<dbReference type="PROSITE" id="PS50893">
    <property type="entry name" value="ABC_TRANSPORTER_2"/>
    <property type="match status" value="1"/>
</dbReference>
<evidence type="ECO:0000313" key="11">
    <source>
        <dbReference type="EMBL" id="PTX47626.1"/>
    </source>
</evidence>
<dbReference type="RefSeq" id="WP_108129843.1">
    <property type="nucleotide sequence ID" value="NZ_QBKP01000012.1"/>
</dbReference>
<keyword evidence="4 11" id="KW-0067">ATP-binding</keyword>
<keyword evidence="2 8" id="KW-0812">Transmembrane</keyword>